<reference evidence="1" key="1">
    <citation type="journal article" date="2023" name="PhytoFront">
        <title>Draft Genome Resources of Seven Strains of Tilletia horrida, Causal Agent of Kernel Smut of Rice.</title>
        <authorList>
            <person name="Khanal S."/>
            <person name="Antony Babu S."/>
            <person name="Zhou X.G."/>
        </authorList>
    </citation>
    <scope>NUCLEOTIDE SEQUENCE</scope>
    <source>
        <strain evidence="1">TX6</strain>
    </source>
</reference>
<comment type="caution">
    <text evidence="1">The sequence shown here is derived from an EMBL/GenBank/DDBJ whole genome shotgun (WGS) entry which is preliminary data.</text>
</comment>
<dbReference type="GO" id="GO:0003676">
    <property type="term" value="F:nucleic acid binding"/>
    <property type="evidence" value="ECO:0007669"/>
    <property type="project" value="InterPro"/>
</dbReference>
<evidence type="ECO:0000313" key="2">
    <source>
        <dbReference type="Proteomes" id="UP001176517"/>
    </source>
</evidence>
<dbReference type="Proteomes" id="UP001176517">
    <property type="component" value="Unassembled WGS sequence"/>
</dbReference>
<accession>A0AAN6JVE9</accession>
<dbReference type="InterPro" id="IPR036397">
    <property type="entry name" value="RNaseH_sf"/>
</dbReference>
<sequence>MARRAARALPRPYRSPLAVTLHHPAIPKDHLASLESIYRAPTSPSWKSHFQVHIAPSEEEAKAHCRELRVSELTPVFYSDGSSIGNLVGAAAFQIGGGGSHAHLGTSSSHTVFDAELLGVRLSLEMFDMANKFAQDVHVLLDNQAAIIALANFLTQSLPSTSSSASTNWPPGSAGSGQELHSISIGSPVILVSSGIIGNHSADAMAKSAAQNPEHRDVELTPLPISISAVMQNIATNLAPAAIGSGGAAHIAHRRYTTSKAVFRSLADLSIFGTSVFKPKTSVASRLREVDIPANRLHEYFLPKAFPALADFVVNTARFLRQRAP</sequence>
<dbReference type="InterPro" id="IPR012337">
    <property type="entry name" value="RNaseH-like_sf"/>
</dbReference>
<dbReference type="Gene3D" id="3.30.420.10">
    <property type="entry name" value="Ribonuclease H-like superfamily/Ribonuclease H"/>
    <property type="match status" value="1"/>
</dbReference>
<gene>
    <name evidence="1" type="ORF">OC846_006037</name>
</gene>
<dbReference type="EMBL" id="JAPDMZ010000277">
    <property type="protein sequence ID" value="KAK0544532.1"/>
    <property type="molecule type" value="Genomic_DNA"/>
</dbReference>
<organism evidence="1 2">
    <name type="scientific">Tilletia horrida</name>
    <dbReference type="NCBI Taxonomy" id="155126"/>
    <lineage>
        <taxon>Eukaryota</taxon>
        <taxon>Fungi</taxon>
        <taxon>Dikarya</taxon>
        <taxon>Basidiomycota</taxon>
        <taxon>Ustilaginomycotina</taxon>
        <taxon>Exobasidiomycetes</taxon>
        <taxon>Tilletiales</taxon>
        <taxon>Tilletiaceae</taxon>
        <taxon>Tilletia</taxon>
    </lineage>
</organism>
<dbReference type="SUPFAM" id="SSF53098">
    <property type="entry name" value="Ribonuclease H-like"/>
    <property type="match status" value="1"/>
</dbReference>
<protein>
    <recommendedName>
        <fullName evidence="3">RNase H type-1 domain-containing protein</fullName>
    </recommendedName>
</protein>
<dbReference type="AlphaFoldDB" id="A0AAN6JVE9"/>
<evidence type="ECO:0000313" key="1">
    <source>
        <dbReference type="EMBL" id="KAK0544532.1"/>
    </source>
</evidence>
<name>A0AAN6JVE9_9BASI</name>
<proteinExistence type="predicted"/>
<evidence type="ECO:0008006" key="3">
    <source>
        <dbReference type="Google" id="ProtNLM"/>
    </source>
</evidence>
<keyword evidence="2" id="KW-1185">Reference proteome</keyword>